<dbReference type="RefSeq" id="WP_154680816.1">
    <property type="nucleotide sequence ID" value="NZ_CP046115.1"/>
</dbReference>
<proteinExistence type="predicted"/>
<name>A0A6B8MTZ5_KLEOX</name>
<feature type="compositionally biased region" description="Basic and acidic residues" evidence="1">
    <location>
        <begin position="35"/>
        <end position="47"/>
    </location>
</feature>
<reference evidence="2 3" key="1">
    <citation type="submission" date="2019-11" db="EMBL/GenBank/DDBJ databases">
        <title>Isolation and Application of One Kind of P-Hydroxybenzoic Acid Degrading Bacterium in Mitigating Cropping Obstacle of Cucumber.</title>
        <authorList>
            <person name="Wu F."/>
            <person name="An Y."/>
        </authorList>
    </citation>
    <scope>NUCLEOTIDE SEQUENCE [LARGE SCALE GENOMIC DNA]</scope>
    <source>
        <strain evidence="2 3">P620</strain>
    </source>
</reference>
<feature type="region of interest" description="Disordered" evidence="1">
    <location>
        <begin position="18"/>
        <end position="47"/>
    </location>
</feature>
<evidence type="ECO:0000256" key="1">
    <source>
        <dbReference type="SAM" id="MobiDB-lite"/>
    </source>
</evidence>
<dbReference type="AlphaFoldDB" id="A0A6B8MTZ5"/>
<evidence type="ECO:0000313" key="3">
    <source>
        <dbReference type="Proteomes" id="UP000427108"/>
    </source>
</evidence>
<evidence type="ECO:0000313" key="2">
    <source>
        <dbReference type="EMBL" id="QGN38409.1"/>
    </source>
</evidence>
<accession>A0A6B8MTZ5</accession>
<dbReference type="EMBL" id="CP046115">
    <property type="protein sequence ID" value="QGN38409.1"/>
    <property type="molecule type" value="Genomic_DNA"/>
</dbReference>
<sequence length="47" mass="5285">MAEMLLQLQPEFTRVLDLQQRGNEGRAYRPGRPGQDVDERGSDAVLA</sequence>
<dbReference type="Proteomes" id="UP000427108">
    <property type="component" value="Chromosome"/>
</dbReference>
<protein>
    <submittedName>
        <fullName evidence="2">Uncharacterized protein</fullName>
    </submittedName>
</protein>
<organism evidence="2 3">
    <name type="scientific">Klebsiella oxytoca</name>
    <dbReference type="NCBI Taxonomy" id="571"/>
    <lineage>
        <taxon>Bacteria</taxon>
        <taxon>Pseudomonadati</taxon>
        <taxon>Pseudomonadota</taxon>
        <taxon>Gammaproteobacteria</taxon>
        <taxon>Enterobacterales</taxon>
        <taxon>Enterobacteriaceae</taxon>
        <taxon>Klebsiella/Raoultella group</taxon>
        <taxon>Klebsiella</taxon>
    </lineage>
</organism>
<gene>
    <name evidence="2" type="ORF">GJ746_14335</name>
</gene>